<evidence type="ECO:0000313" key="2">
    <source>
        <dbReference type="Proteomes" id="UP000830401"/>
    </source>
</evidence>
<name>A0ABY4G977_9BACT</name>
<dbReference type="EMBL" id="CP095061">
    <property type="protein sequence ID" value="UOQ67368.1"/>
    <property type="molecule type" value="Genomic_DNA"/>
</dbReference>
<accession>A0ABY4G977</accession>
<organism evidence="1 2">
    <name type="scientific">Hymenobacter volaticus</name>
    <dbReference type="NCBI Taxonomy" id="2932254"/>
    <lineage>
        <taxon>Bacteria</taxon>
        <taxon>Pseudomonadati</taxon>
        <taxon>Bacteroidota</taxon>
        <taxon>Cytophagia</taxon>
        <taxon>Cytophagales</taxon>
        <taxon>Hymenobacteraceae</taxon>
        <taxon>Hymenobacter</taxon>
    </lineage>
</organism>
<gene>
    <name evidence="1" type="ORF">MUN86_05665</name>
</gene>
<dbReference type="Proteomes" id="UP000830401">
    <property type="component" value="Chromosome"/>
</dbReference>
<reference evidence="1" key="1">
    <citation type="submission" date="2022-04" db="EMBL/GenBank/DDBJ databases">
        <title>Hymenobacter sp. isolated from the air.</title>
        <authorList>
            <person name="Won M."/>
            <person name="Lee C.-M."/>
            <person name="Woen H.-Y."/>
            <person name="Kwon S.-W."/>
        </authorList>
    </citation>
    <scope>NUCLEOTIDE SEQUENCE</scope>
    <source>
        <strain evidence="1">5420S-77</strain>
    </source>
</reference>
<sequence>MASILQHSRPRQIHRRNLSVPEVWPLAVVVLVFLRCCLATTSLKQTEPEVDLPVTSGSSCLRDNRHYIITISKDNRLFFNVDDEPYRTMVIEQVASLHGVQLTYMQQQEMHRLPYIGMDVRRLPEYFSSSQMQRYALLKTGVPAGQLGEYIDATRRVFRECAGKPSFCFIRADKKTPFAAIRPIIELLQQQNINRFNLRTTWGVM</sequence>
<evidence type="ECO:0000313" key="1">
    <source>
        <dbReference type="EMBL" id="UOQ67368.1"/>
    </source>
</evidence>
<protein>
    <submittedName>
        <fullName evidence="1">Biopolymer transporter ExbD</fullName>
    </submittedName>
</protein>
<proteinExistence type="predicted"/>
<keyword evidence="2" id="KW-1185">Reference proteome</keyword>